<proteinExistence type="predicted"/>
<organism evidence="2 3">
    <name type="scientific">Podarcis lilfordi</name>
    <name type="common">Lilford's wall lizard</name>
    <dbReference type="NCBI Taxonomy" id="74358"/>
    <lineage>
        <taxon>Eukaryota</taxon>
        <taxon>Metazoa</taxon>
        <taxon>Chordata</taxon>
        <taxon>Craniata</taxon>
        <taxon>Vertebrata</taxon>
        <taxon>Euteleostomi</taxon>
        <taxon>Lepidosauria</taxon>
        <taxon>Squamata</taxon>
        <taxon>Bifurcata</taxon>
        <taxon>Unidentata</taxon>
        <taxon>Episquamata</taxon>
        <taxon>Laterata</taxon>
        <taxon>Lacertibaenia</taxon>
        <taxon>Lacertidae</taxon>
        <taxon>Podarcis</taxon>
    </lineage>
</organism>
<dbReference type="Proteomes" id="UP001178461">
    <property type="component" value="Chromosome 10"/>
</dbReference>
<gene>
    <name evidence="2" type="ORF">PODLI_1B025290</name>
</gene>
<evidence type="ECO:0000313" key="2">
    <source>
        <dbReference type="EMBL" id="CAI5786257.1"/>
    </source>
</evidence>
<reference evidence="2" key="1">
    <citation type="submission" date="2022-12" db="EMBL/GenBank/DDBJ databases">
        <authorList>
            <person name="Alioto T."/>
            <person name="Alioto T."/>
            <person name="Gomez Garrido J."/>
        </authorList>
    </citation>
    <scope>NUCLEOTIDE SEQUENCE</scope>
</reference>
<evidence type="ECO:0000256" key="1">
    <source>
        <dbReference type="SAM" id="MobiDB-lite"/>
    </source>
</evidence>
<feature type="region of interest" description="Disordered" evidence="1">
    <location>
        <begin position="48"/>
        <end position="101"/>
    </location>
</feature>
<dbReference type="EMBL" id="OX395135">
    <property type="protein sequence ID" value="CAI5786257.1"/>
    <property type="molecule type" value="Genomic_DNA"/>
</dbReference>
<protein>
    <submittedName>
        <fullName evidence="2">Uncharacterized protein</fullName>
    </submittedName>
</protein>
<feature type="region of interest" description="Disordered" evidence="1">
    <location>
        <begin position="120"/>
        <end position="160"/>
    </location>
</feature>
<keyword evidence="3" id="KW-1185">Reference proteome</keyword>
<sequence length="160" mass="17330">MKPSRACDQPRTTHRSTSDRIPKWGAKEVPRPFLVVCVCARAVLINSPLSAPPPSGTAPLLSGKRPARNQGEAAHCFRGRRRERSRAAPGSGRLLPGRGCERETEASCFSLLVAASALAEKEEEEPEGAAERRQASRQAARGGSTRQMLFHAVSLHRSPL</sequence>
<name>A0AA35KXW3_9SAUR</name>
<evidence type="ECO:0000313" key="3">
    <source>
        <dbReference type="Proteomes" id="UP001178461"/>
    </source>
</evidence>
<feature type="region of interest" description="Disordered" evidence="1">
    <location>
        <begin position="1"/>
        <end position="24"/>
    </location>
</feature>
<accession>A0AA35KXW3</accession>
<dbReference type="AlphaFoldDB" id="A0AA35KXW3"/>